<organism evidence="2 3">
    <name type="scientific">Natrinema soli</name>
    <dbReference type="NCBI Taxonomy" id="1930624"/>
    <lineage>
        <taxon>Archaea</taxon>
        <taxon>Methanobacteriati</taxon>
        <taxon>Methanobacteriota</taxon>
        <taxon>Stenosarchaea group</taxon>
        <taxon>Halobacteria</taxon>
        <taxon>Halobacteriales</taxon>
        <taxon>Natrialbaceae</taxon>
        <taxon>Natrinema</taxon>
    </lineage>
</organism>
<evidence type="ECO:0000313" key="2">
    <source>
        <dbReference type="EMBL" id="MFC6766220.1"/>
    </source>
</evidence>
<accession>A0ABD5SNX1</accession>
<gene>
    <name evidence="2" type="ORF">ACFQE6_14835</name>
</gene>
<protein>
    <recommendedName>
        <fullName evidence="1">DUF7967 domain-containing protein</fullName>
    </recommendedName>
</protein>
<dbReference type="InterPro" id="IPR058273">
    <property type="entry name" value="DUF7967"/>
</dbReference>
<comment type="caution">
    <text evidence="2">The sequence shown here is derived from an EMBL/GenBank/DDBJ whole genome shotgun (WGS) entry which is preliminary data.</text>
</comment>
<evidence type="ECO:0000313" key="3">
    <source>
        <dbReference type="Proteomes" id="UP001596383"/>
    </source>
</evidence>
<dbReference type="EMBL" id="JBHSWV010000221">
    <property type="protein sequence ID" value="MFC6766220.1"/>
    <property type="molecule type" value="Genomic_DNA"/>
</dbReference>
<dbReference type="Pfam" id="PF25921">
    <property type="entry name" value="DUF7967"/>
    <property type="match status" value="1"/>
</dbReference>
<dbReference type="Proteomes" id="UP001596383">
    <property type="component" value="Unassembled WGS sequence"/>
</dbReference>
<evidence type="ECO:0000259" key="1">
    <source>
        <dbReference type="Pfam" id="PF25921"/>
    </source>
</evidence>
<name>A0ABD5SNX1_9EURY</name>
<feature type="domain" description="DUF7967" evidence="1">
    <location>
        <begin position="5"/>
        <end position="88"/>
    </location>
</feature>
<keyword evidence="3" id="KW-1185">Reference proteome</keyword>
<reference evidence="2 3" key="1">
    <citation type="journal article" date="2019" name="Int. J. Syst. Evol. Microbiol.">
        <title>The Global Catalogue of Microorganisms (GCM) 10K type strain sequencing project: providing services to taxonomists for standard genome sequencing and annotation.</title>
        <authorList>
            <consortium name="The Broad Institute Genomics Platform"/>
            <consortium name="The Broad Institute Genome Sequencing Center for Infectious Disease"/>
            <person name="Wu L."/>
            <person name="Ma J."/>
        </authorList>
    </citation>
    <scope>NUCLEOTIDE SEQUENCE [LARGE SCALE GENOMIC DNA]</scope>
    <source>
        <strain evidence="2 3">LMG 29247</strain>
    </source>
</reference>
<sequence length="88" mass="9975">MSPESDEVRVWLVERGYNNRDLIILKYATPDGNQVFRREVASQALETVTAAKEVSPDNLGTVNETDIQERYAAEAERMAEKHDPNEPV</sequence>
<proteinExistence type="predicted"/>
<dbReference type="AlphaFoldDB" id="A0ABD5SNX1"/>
<dbReference type="RefSeq" id="WP_273739197.1">
    <property type="nucleotide sequence ID" value="NZ_JAQIVI010000221.1"/>
</dbReference>